<gene>
    <name evidence="2" type="ORF">GCM10010140_65870</name>
</gene>
<dbReference type="PANTHER" id="PTHR43235:SF1">
    <property type="entry name" value="GLUTAMINE AMIDOTRANSFERASE PB2B2.05-RELATED"/>
    <property type="match status" value="1"/>
</dbReference>
<dbReference type="Pfam" id="PF07722">
    <property type="entry name" value="Peptidase_C26"/>
    <property type="match status" value="1"/>
</dbReference>
<organism evidence="2 3">
    <name type="scientific">Streptosporangium pseudovulgare</name>
    <dbReference type="NCBI Taxonomy" id="35765"/>
    <lineage>
        <taxon>Bacteria</taxon>
        <taxon>Bacillati</taxon>
        <taxon>Actinomycetota</taxon>
        <taxon>Actinomycetes</taxon>
        <taxon>Streptosporangiales</taxon>
        <taxon>Streptosporangiaceae</taxon>
        <taxon>Streptosporangium</taxon>
    </lineage>
</organism>
<dbReference type="PANTHER" id="PTHR43235">
    <property type="entry name" value="GLUTAMINE AMIDOTRANSFERASE PB2B2.05-RELATED"/>
    <property type="match status" value="1"/>
</dbReference>
<accession>A0ABQ2RFK3</accession>
<evidence type="ECO:0000313" key="2">
    <source>
        <dbReference type="EMBL" id="GGQ26510.1"/>
    </source>
</evidence>
<dbReference type="GO" id="GO:0016787">
    <property type="term" value="F:hydrolase activity"/>
    <property type="evidence" value="ECO:0007669"/>
    <property type="project" value="UniProtKB-KW"/>
</dbReference>
<dbReference type="SUPFAM" id="SSF52317">
    <property type="entry name" value="Class I glutamine amidotransferase-like"/>
    <property type="match status" value="1"/>
</dbReference>
<proteinExistence type="predicted"/>
<keyword evidence="3" id="KW-1185">Reference proteome</keyword>
<dbReference type="InterPro" id="IPR011697">
    <property type="entry name" value="Peptidase_C26"/>
</dbReference>
<dbReference type="CDD" id="cd01745">
    <property type="entry name" value="GATase1_2"/>
    <property type="match status" value="1"/>
</dbReference>
<dbReference type="Proteomes" id="UP000611554">
    <property type="component" value="Unassembled WGS sequence"/>
</dbReference>
<comment type="caution">
    <text evidence="2">The sequence shown here is derived from an EMBL/GenBank/DDBJ whole genome shotgun (WGS) entry which is preliminary data.</text>
</comment>
<dbReference type="Gene3D" id="3.40.50.880">
    <property type="match status" value="1"/>
</dbReference>
<evidence type="ECO:0000313" key="3">
    <source>
        <dbReference type="Proteomes" id="UP000611554"/>
    </source>
</evidence>
<dbReference type="PROSITE" id="PS51273">
    <property type="entry name" value="GATASE_TYPE_1"/>
    <property type="match status" value="1"/>
</dbReference>
<keyword evidence="2" id="KW-0378">Hydrolase</keyword>
<feature type="region of interest" description="Disordered" evidence="1">
    <location>
        <begin position="225"/>
        <end position="266"/>
    </location>
</feature>
<dbReference type="InterPro" id="IPR044668">
    <property type="entry name" value="PuuD-like"/>
</dbReference>
<dbReference type="InterPro" id="IPR029062">
    <property type="entry name" value="Class_I_gatase-like"/>
</dbReference>
<dbReference type="EMBL" id="BMQJ01000022">
    <property type="protein sequence ID" value="GGQ26510.1"/>
    <property type="molecule type" value="Genomic_DNA"/>
</dbReference>
<protein>
    <submittedName>
        <fullName evidence="2">Gamma-glutamyl-gamma-aminobutyrate hydrolase</fullName>
    </submittedName>
</protein>
<dbReference type="RefSeq" id="WP_189250333.1">
    <property type="nucleotide sequence ID" value="NZ_BMQJ01000022.1"/>
</dbReference>
<name>A0ABQ2RFK3_9ACTN</name>
<evidence type="ECO:0000256" key="1">
    <source>
        <dbReference type="SAM" id="MobiDB-lite"/>
    </source>
</evidence>
<reference evidence="3" key="1">
    <citation type="journal article" date="2019" name="Int. J. Syst. Evol. Microbiol.">
        <title>The Global Catalogue of Microorganisms (GCM) 10K type strain sequencing project: providing services to taxonomists for standard genome sequencing and annotation.</title>
        <authorList>
            <consortium name="The Broad Institute Genomics Platform"/>
            <consortium name="The Broad Institute Genome Sequencing Center for Infectious Disease"/>
            <person name="Wu L."/>
            <person name="Ma J."/>
        </authorList>
    </citation>
    <scope>NUCLEOTIDE SEQUENCE [LARGE SCALE GENOMIC DNA]</scope>
    <source>
        <strain evidence="3">JCM 3115</strain>
    </source>
</reference>
<sequence length="266" mass="27884">MPRPLIGITSYLEAARWGDWVREAVLSPPAYARAVERAGGVPVLLPSLGPAMAAEHARHLSAVILTGGGELDPTLYGAARDERLGEPQPHRDRFELALTRAAVQAGLPLLGVARGMHVLNVAQGGSLIPWLPDAVDSHELHTGGGHVVQVSVLSRLGGAVGDRVEATAPHRQAIRRLGAGLIPVAWADDQIVEGVELRDHPFGVGVQWHPERGDDDRLVAALVEAAARPGPRPGPRPEARSGAGTEAPPGVRDLPGAAALPEGARR</sequence>